<keyword evidence="1" id="KW-0813">Transport</keyword>
<evidence type="ECO:0000256" key="17">
    <source>
        <dbReference type="SAM" id="MobiDB-lite"/>
    </source>
</evidence>
<dbReference type="AlphaFoldDB" id="A0A0E0QDB2"/>
<evidence type="ECO:0000256" key="11">
    <source>
        <dbReference type="ARBA" id="ARBA00023157"/>
    </source>
</evidence>
<dbReference type="SMART" id="SM00184">
    <property type="entry name" value="RING"/>
    <property type="match status" value="1"/>
</dbReference>
<evidence type="ECO:0000259" key="18">
    <source>
        <dbReference type="PROSITE" id="PS50089"/>
    </source>
</evidence>
<dbReference type="InterPro" id="IPR013083">
    <property type="entry name" value="Znf_RING/FYVE/PHD"/>
</dbReference>
<keyword evidence="9" id="KW-1133">Transmembrane helix</keyword>
<dbReference type="InterPro" id="IPR001841">
    <property type="entry name" value="Znf_RING"/>
</dbReference>
<name>A0A0E0QDB2_ORYRU</name>
<keyword evidence="6 16" id="KW-0863">Zinc-finger</keyword>
<keyword evidence="3" id="KW-0812">Transmembrane</keyword>
<dbReference type="PANTHER" id="PTHR47168:SF5">
    <property type="entry name" value="RING-TYPE DOMAIN-CONTAINING PROTEIN"/>
    <property type="match status" value="1"/>
</dbReference>
<dbReference type="InterPro" id="IPR044744">
    <property type="entry name" value="ZNRF4/RNF13/RNF167_PA"/>
</dbReference>
<dbReference type="PANTHER" id="PTHR47168">
    <property type="entry name" value="RING ZINC FINGER DOMAIN SUPERFAMILY PROTEIN-RELATED"/>
    <property type="match status" value="1"/>
</dbReference>
<evidence type="ECO:0000256" key="7">
    <source>
        <dbReference type="ARBA" id="ARBA00022833"/>
    </source>
</evidence>
<dbReference type="InterPro" id="IPR046450">
    <property type="entry name" value="PA_dom_sf"/>
</dbReference>
<keyword evidence="8" id="KW-0653">Protein transport</keyword>
<dbReference type="FunFam" id="3.50.30.30:FF:000020">
    <property type="entry name" value="Receptor homology region transmembrane domain-and RING domain-containing protein 2"/>
    <property type="match status" value="1"/>
</dbReference>
<feature type="region of interest" description="Disordered" evidence="17">
    <location>
        <begin position="39"/>
        <end position="63"/>
    </location>
</feature>
<dbReference type="SUPFAM" id="SSF57850">
    <property type="entry name" value="RING/U-box"/>
    <property type="match status" value="1"/>
</dbReference>
<feature type="domain" description="RING-type" evidence="18">
    <location>
        <begin position="250"/>
        <end position="292"/>
    </location>
</feature>
<protein>
    <recommendedName>
        <fullName evidence="18">RING-type domain-containing protein</fullName>
    </recommendedName>
</protein>
<dbReference type="Pfam" id="PF02225">
    <property type="entry name" value="PA"/>
    <property type="match status" value="1"/>
</dbReference>
<dbReference type="Proteomes" id="UP000008022">
    <property type="component" value="Unassembled WGS sequence"/>
</dbReference>
<feature type="compositionally biased region" description="Low complexity" evidence="17">
    <location>
        <begin position="53"/>
        <end position="63"/>
    </location>
</feature>
<dbReference type="Gene3D" id="3.30.40.10">
    <property type="entry name" value="Zinc/RING finger domain, C3HC4 (zinc finger)"/>
    <property type="match status" value="1"/>
</dbReference>
<evidence type="ECO:0000256" key="2">
    <source>
        <dbReference type="ARBA" id="ARBA00022554"/>
    </source>
</evidence>
<keyword evidence="20" id="KW-1185">Reference proteome</keyword>
<dbReference type="EnsemblPlants" id="ORUFI08G00350.1">
    <property type="protein sequence ID" value="ORUFI08G00350.1"/>
    <property type="gene ID" value="ORUFI08G00350"/>
</dbReference>
<evidence type="ECO:0000256" key="6">
    <source>
        <dbReference type="ARBA" id="ARBA00022771"/>
    </source>
</evidence>
<reference evidence="19" key="2">
    <citation type="submission" date="2015-06" db="UniProtKB">
        <authorList>
            <consortium name="EnsemblPlants"/>
        </authorList>
    </citation>
    <scope>IDENTIFICATION</scope>
</reference>
<feature type="region of interest" description="Disordered" evidence="17">
    <location>
        <begin position="333"/>
        <end position="354"/>
    </location>
</feature>
<keyword evidence="7" id="KW-0862">Zinc</keyword>
<dbReference type="SUPFAM" id="SSF52025">
    <property type="entry name" value="PA domain"/>
    <property type="match status" value="1"/>
</dbReference>
<evidence type="ECO:0000256" key="16">
    <source>
        <dbReference type="PROSITE-ProRule" id="PRU00175"/>
    </source>
</evidence>
<evidence type="ECO:0000256" key="4">
    <source>
        <dbReference type="ARBA" id="ARBA00022723"/>
    </source>
</evidence>
<proteinExistence type="predicted"/>
<keyword evidence="12" id="KW-0325">Glycoprotein</keyword>
<dbReference type="GO" id="GO:0015031">
    <property type="term" value="P:protein transport"/>
    <property type="evidence" value="ECO:0007669"/>
    <property type="project" value="UniProtKB-KW"/>
</dbReference>
<evidence type="ECO:0000256" key="15">
    <source>
        <dbReference type="ARBA" id="ARBA00060484"/>
    </source>
</evidence>
<keyword evidence="5" id="KW-0732">Signal</keyword>
<dbReference type="GO" id="GO:0008270">
    <property type="term" value="F:zinc ion binding"/>
    <property type="evidence" value="ECO:0007669"/>
    <property type="project" value="UniProtKB-KW"/>
</dbReference>
<evidence type="ECO:0000256" key="1">
    <source>
        <dbReference type="ARBA" id="ARBA00022448"/>
    </source>
</evidence>
<sequence length="475" mass="51780">MEWNQLKTQEGGQFELPFRISLSLTVVASLNLSCSCSWQPTSPSPRRLSALCSPSTPTDSSSPSLLRFPCLANPPKGACNVVLIANNTTLSFDDVEATFTLEVKDSGVNGAIYAVEPLDACSPLRKKAANGPVSPFALVIRGGCQFDDKVRNAQNAGFKAVIVYDDEDSGVLVSMAGSSSGIYIYAVFLSKASGEVLKKYSGQSDVEIRRDRGRIPVTREFHGMSSQLVKAMPSLIFTKVQEDNSTSSSCAICLEDYSFGEKLRVLPCRHKFHATCVDMWLTSWKTFCPVCKRDASAGTSKPPASESTPLLSSVIHLSAESTALSSFRSTVAVSPPRPIRRHPSSQSTSRAYSISSAPRNYNLQRYYTNSPYISTSRSNVDLANMSSQWSHTPHQASMHSLRSGHLSLPINIRYTIPHVSRSDYGSASLGLSHDSRSHHGSPSYYHSSLGQQRSYLMHRTESGPSLSTMVLQSPQ</sequence>
<reference evidence="20" key="1">
    <citation type="submission" date="2013-06" db="EMBL/GenBank/DDBJ databases">
        <authorList>
            <person name="Zhao Q."/>
        </authorList>
    </citation>
    <scope>NUCLEOTIDE SEQUENCE</scope>
    <source>
        <strain evidence="20">cv. W1943</strain>
    </source>
</reference>
<evidence type="ECO:0000256" key="9">
    <source>
        <dbReference type="ARBA" id="ARBA00022989"/>
    </source>
</evidence>
<evidence type="ECO:0000256" key="3">
    <source>
        <dbReference type="ARBA" id="ARBA00022692"/>
    </source>
</evidence>
<dbReference type="GO" id="GO:0032586">
    <property type="term" value="C:protein storage vacuole membrane"/>
    <property type="evidence" value="ECO:0007669"/>
    <property type="project" value="UniProtKB-SubCell"/>
</dbReference>
<dbReference type="GO" id="GO:0012505">
    <property type="term" value="C:endomembrane system"/>
    <property type="evidence" value="ECO:0007669"/>
    <property type="project" value="UniProtKB-SubCell"/>
</dbReference>
<evidence type="ECO:0000256" key="8">
    <source>
        <dbReference type="ARBA" id="ARBA00022927"/>
    </source>
</evidence>
<keyword evidence="4" id="KW-0479">Metal-binding</keyword>
<evidence type="ECO:0000256" key="14">
    <source>
        <dbReference type="ARBA" id="ARBA00046293"/>
    </source>
</evidence>
<dbReference type="FunFam" id="3.30.40.10:FF:000276">
    <property type="entry name" value="Receptor homology region transmembrane domain-and RING domain-containing protein 2"/>
    <property type="match status" value="1"/>
</dbReference>
<dbReference type="Gene3D" id="3.50.30.30">
    <property type="match status" value="1"/>
</dbReference>
<dbReference type="PROSITE" id="PS50089">
    <property type="entry name" value="ZF_RING_2"/>
    <property type="match status" value="1"/>
</dbReference>
<keyword evidence="11" id="KW-1015">Disulfide bond</keyword>
<dbReference type="InterPro" id="IPR003137">
    <property type="entry name" value="PA_domain"/>
</dbReference>
<evidence type="ECO:0000313" key="20">
    <source>
        <dbReference type="Proteomes" id="UP000008022"/>
    </source>
</evidence>
<evidence type="ECO:0000256" key="10">
    <source>
        <dbReference type="ARBA" id="ARBA00023136"/>
    </source>
</evidence>
<keyword evidence="10" id="KW-0472">Membrane</keyword>
<keyword evidence="2" id="KW-0926">Vacuole</keyword>
<accession>A0A0E0QDB2</accession>
<evidence type="ECO:0000256" key="12">
    <source>
        <dbReference type="ARBA" id="ARBA00023180"/>
    </source>
</evidence>
<feature type="region of interest" description="Disordered" evidence="17">
    <location>
        <begin position="425"/>
        <end position="447"/>
    </location>
</feature>
<evidence type="ECO:0000313" key="19">
    <source>
        <dbReference type="EnsemblPlants" id="ORUFI08G00350.1"/>
    </source>
</evidence>
<evidence type="ECO:0000256" key="13">
    <source>
        <dbReference type="ARBA" id="ARBA00046288"/>
    </source>
</evidence>
<organism evidence="19 20">
    <name type="scientific">Oryza rufipogon</name>
    <name type="common">Brownbeard rice</name>
    <name type="synonym">Asian wild rice</name>
    <dbReference type="NCBI Taxonomy" id="4529"/>
    <lineage>
        <taxon>Eukaryota</taxon>
        <taxon>Viridiplantae</taxon>
        <taxon>Streptophyta</taxon>
        <taxon>Embryophyta</taxon>
        <taxon>Tracheophyta</taxon>
        <taxon>Spermatophyta</taxon>
        <taxon>Magnoliopsida</taxon>
        <taxon>Liliopsida</taxon>
        <taxon>Poales</taxon>
        <taxon>Poaceae</taxon>
        <taxon>BOP clade</taxon>
        <taxon>Oryzoideae</taxon>
        <taxon>Oryzeae</taxon>
        <taxon>Oryzinae</taxon>
        <taxon>Oryza</taxon>
    </lineage>
</organism>
<dbReference type="InterPro" id="IPR051653">
    <property type="entry name" value="E3_ligase_sorting_rcpt"/>
</dbReference>
<dbReference type="Gramene" id="ORUFI08G00350.1">
    <property type="protein sequence ID" value="ORUFI08G00350.1"/>
    <property type="gene ID" value="ORUFI08G00350"/>
</dbReference>
<dbReference type="CDD" id="cd02123">
    <property type="entry name" value="PA_C_RZF_like"/>
    <property type="match status" value="1"/>
</dbReference>
<dbReference type="Pfam" id="PF13639">
    <property type="entry name" value="zf-RING_2"/>
    <property type="match status" value="1"/>
</dbReference>
<evidence type="ECO:0000256" key="5">
    <source>
        <dbReference type="ARBA" id="ARBA00022729"/>
    </source>
</evidence>
<comment type="subcellular location">
    <subcellularLocation>
        <location evidence="13">Endomembrane system</location>
        <topology evidence="13">Single-pass type I membrane protein</topology>
    </subcellularLocation>
    <subcellularLocation>
        <location evidence="14">Prevacuolar compartment membrane</location>
    </subcellularLocation>
    <subcellularLocation>
        <location evidence="15">Protein storage vacuole membrane</location>
    </subcellularLocation>
</comment>